<dbReference type="PROSITE" id="PS00108">
    <property type="entry name" value="PROTEIN_KINASE_ST"/>
    <property type="match status" value="1"/>
</dbReference>
<dbReference type="GO" id="GO:0035556">
    <property type="term" value="P:intracellular signal transduction"/>
    <property type="evidence" value="ECO:0000318"/>
    <property type="project" value="GO_Central"/>
</dbReference>
<dbReference type="Gene3D" id="1.10.510.10">
    <property type="entry name" value="Transferase(Phosphotransferase) domain 1"/>
    <property type="match status" value="1"/>
</dbReference>
<protein>
    <recommendedName>
        <fullName evidence="1">non-specific serine/threonine protein kinase</fullName>
        <ecNumber evidence="1">2.7.11.1</ecNumber>
    </recommendedName>
</protein>
<reference evidence="12" key="1">
    <citation type="journal article" date="2016" name="Nature">
        <title>The genome of the seagrass Zostera marina reveals angiosperm adaptation to the sea.</title>
        <authorList>
            <person name="Olsen J.L."/>
            <person name="Rouze P."/>
            <person name="Verhelst B."/>
            <person name="Lin Y.-C."/>
            <person name="Bayer T."/>
            <person name="Collen J."/>
            <person name="Dattolo E."/>
            <person name="De Paoli E."/>
            <person name="Dittami S."/>
            <person name="Maumus F."/>
            <person name="Michel G."/>
            <person name="Kersting A."/>
            <person name="Lauritano C."/>
            <person name="Lohaus R."/>
            <person name="Toepel M."/>
            <person name="Tonon T."/>
            <person name="Vanneste K."/>
            <person name="Amirebrahimi M."/>
            <person name="Brakel J."/>
            <person name="Bostroem C."/>
            <person name="Chovatia M."/>
            <person name="Grimwood J."/>
            <person name="Jenkins J.W."/>
            <person name="Jueterbock A."/>
            <person name="Mraz A."/>
            <person name="Stam W.T."/>
            <person name="Tice H."/>
            <person name="Bornberg-Bauer E."/>
            <person name="Green P.J."/>
            <person name="Pearson G.A."/>
            <person name="Procaccini G."/>
            <person name="Duarte C.M."/>
            <person name="Schmutz J."/>
            <person name="Reusch T.B.H."/>
            <person name="Van de Peer Y."/>
        </authorList>
    </citation>
    <scope>NUCLEOTIDE SEQUENCE [LARGE SCALE GENOMIC DNA]</scope>
    <source>
        <strain evidence="12">cv. Finnish</strain>
    </source>
</reference>
<keyword evidence="3" id="KW-0808">Transferase</keyword>
<evidence type="ECO:0000256" key="3">
    <source>
        <dbReference type="ARBA" id="ARBA00022679"/>
    </source>
</evidence>
<dbReference type="GO" id="GO:0005524">
    <property type="term" value="F:ATP binding"/>
    <property type="evidence" value="ECO:0007669"/>
    <property type="project" value="UniProtKB-KW"/>
</dbReference>
<dbReference type="OMA" id="CKNCRPA"/>
<feature type="domain" description="Protein kinase" evidence="10">
    <location>
        <begin position="26"/>
        <end position="283"/>
    </location>
</feature>
<evidence type="ECO:0000313" key="12">
    <source>
        <dbReference type="Proteomes" id="UP000036987"/>
    </source>
</evidence>
<dbReference type="FunFam" id="1.10.510.10:FF:000046">
    <property type="entry name" value="probable serine/threonine-protein kinase WNK9"/>
    <property type="match status" value="1"/>
</dbReference>
<dbReference type="InterPro" id="IPR008271">
    <property type="entry name" value="Ser/Thr_kinase_AS"/>
</dbReference>
<dbReference type="InterPro" id="IPR050588">
    <property type="entry name" value="WNK_Ser-Thr_kinase"/>
</dbReference>
<dbReference type="EMBL" id="LFYR01000684">
    <property type="protein sequence ID" value="KMZ71231.1"/>
    <property type="molecule type" value="Genomic_DNA"/>
</dbReference>
<accession>A0A0K9PQI9</accession>
<dbReference type="GO" id="GO:0005737">
    <property type="term" value="C:cytoplasm"/>
    <property type="evidence" value="ECO:0000318"/>
    <property type="project" value="GO_Central"/>
</dbReference>
<gene>
    <name evidence="11" type="ORF">ZOSMA_185G00500</name>
</gene>
<dbReference type="AlphaFoldDB" id="A0A0K9PQI9"/>
<dbReference type="Proteomes" id="UP000036987">
    <property type="component" value="Unassembled WGS sequence"/>
</dbReference>
<feature type="region of interest" description="Disordered" evidence="9">
    <location>
        <begin position="523"/>
        <end position="560"/>
    </location>
</feature>
<dbReference type="InterPro" id="IPR000719">
    <property type="entry name" value="Prot_kinase_dom"/>
</dbReference>
<comment type="catalytic activity">
    <reaction evidence="8">
        <text>L-seryl-[protein] + ATP = O-phospho-L-seryl-[protein] + ADP + H(+)</text>
        <dbReference type="Rhea" id="RHEA:17989"/>
        <dbReference type="Rhea" id="RHEA-COMP:9863"/>
        <dbReference type="Rhea" id="RHEA-COMP:11604"/>
        <dbReference type="ChEBI" id="CHEBI:15378"/>
        <dbReference type="ChEBI" id="CHEBI:29999"/>
        <dbReference type="ChEBI" id="CHEBI:30616"/>
        <dbReference type="ChEBI" id="CHEBI:83421"/>
        <dbReference type="ChEBI" id="CHEBI:456216"/>
        <dbReference type="EC" id="2.7.11.1"/>
    </reaction>
</comment>
<evidence type="ECO:0000313" key="11">
    <source>
        <dbReference type="EMBL" id="KMZ71231.1"/>
    </source>
</evidence>
<dbReference type="STRING" id="29655.A0A0K9PQI9"/>
<evidence type="ECO:0000256" key="1">
    <source>
        <dbReference type="ARBA" id="ARBA00012513"/>
    </source>
</evidence>
<evidence type="ECO:0000256" key="6">
    <source>
        <dbReference type="ARBA" id="ARBA00022840"/>
    </source>
</evidence>
<dbReference type="Pfam" id="PF00069">
    <property type="entry name" value="Pkinase"/>
    <property type="match status" value="1"/>
</dbReference>
<dbReference type="SMART" id="SM00220">
    <property type="entry name" value="S_TKc"/>
    <property type="match status" value="1"/>
</dbReference>
<evidence type="ECO:0000256" key="7">
    <source>
        <dbReference type="ARBA" id="ARBA00047899"/>
    </source>
</evidence>
<proteinExistence type="predicted"/>
<dbReference type="SUPFAM" id="SSF56112">
    <property type="entry name" value="Protein kinase-like (PK-like)"/>
    <property type="match status" value="1"/>
</dbReference>
<dbReference type="CDD" id="cd13983">
    <property type="entry name" value="STKc_WNK"/>
    <property type="match status" value="1"/>
</dbReference>
<comment type="caution">
    <text evidence="11">The sequence shown here is derived from an EMBL/GenBank/DDBJ whole genome shotgun (WGS) entry which is preliminary data.</text>
</comment>
<dbReference type="PANTHER" id="PTHR13902">
    <property type="entry name" value="SERINE/THREONINE-PROTEIN KINASE WNK WITH NO LYSINE -RELATED"/>
    <property type="match status" value="1"/>
</dbReference>
<dbReference type="EC" id="2.7.11.1" evidence="1"/>
<evidence type="ECO:0000256" key="5">
    <source>
        <dbReference type="ARBA" id="ARBA00022777"/>
    </source>
</evidence>
<organism evidence="11 12">
    <name type="scientific">Zostera marina</name>
    <name type="common">Eelgrass</name>
    <dbReference type="NCBI Taxonomy" id="29655"/>
    <lineage>
        <taxon>Eukaryota</taxon>
        <taxon>Viridiplantae</taxon>
        <taxon>Streptophyta</taxon>
        <taxon>Embryophyta</taxon>
        <taxon>Tracheophyta</taxon>
        <taxon>Spermatophyta</taxon>
        <taxon>Magnoliopsida</taxon>
        <taxon>Liliopsida</taxon>
        <taxon>Zosteraceae</taxon>
        <taxon>Zostera</taxon>
    </lineage>
</organism>
<dbReference type="PROSITE" id="PS50011">
    <property type="entry name" value="PROTEIN_KINASE_DOM"/>
    <property type="match status" value="1"/>
</dbReference>
<evidence type="ECO:0000256" key="9">
    <source>
        <dbReference type="SAM" id="MobiDB-lite"/>
    </source>
</evidence>
<keyword evidence="5 11" id="KW-0418">Kinase</keyword>
<keyword evidence="12" id="KW-1185">Reference proteome</keyword>
<dbReference type="FunFam" id="3.30.200.20:FF:000075">
    <property type="entry name" value="Probable serine/threonine-protein kinase WNK1"/>
    <property type="match status" value="1"/>
</dbReference>
<keyword evidence="4" id="KW-0547">Nucleotide-binding</keyword>
<dbReference type="GO" id="GO:0004674">
    <property type="term" value="F:protein serine/threonine kinase activity"/>
    <property type="evidence" value="ECO:0000318"/>
    <property type="project" value="GO_Central"/>
</dbReference>
<keyword evidence="2" id="KW-0723">Serine/threonine-protein kinase</keyword>
<dbReference type="InterPro" id="IPR011009">
    <property type="entry name" value="Kinase-like_dom_sf"/>
</dbReference>
<evidence type="ECO:0000256" key="8">
    <source>
        <dbReference type="ARBA" id="ARBA00048679"/>
    </source>
</evidence>
<name>A0A0K9PQI9_ZOSMR</name>
<keyword evidence="6" id="KW-0067">ATP-binding</keyword>
<dbReference type="Gene3D" id="3.30.200.20">
    <property type="entry name" value="Phosphorylase Kinase, domain 1"/>
    <property type="match status" value="1"/>
</dbReference>
<dbReference type="OrthoDB" id="4062651at2759"/>
<comment type="catalytic activity">
    <reaction evidence="7">
        <text>L-threonyl-[protein] + ATP = O-phospho-L-threonyl-[protein] + ADP + H(+)</text>
        <dbReference type="Rhea" id="RHEA:46608"/>
        <dbReference type="Rhea" id="RHEA-COMP:11060"/>
        <dbReference type="Rhea" id="RHEA-COMP:11605"/>
        <dbReference type="ChEBI" id="CHEBI:15378"/>
        <dbReference type="ChEBI" id="CHEBI:30013"/>
        <dbReference type="ChEBI" id="CHEBI:30616"/>
        <dbReference type="ChEBI" id="CHEBI:61977"/>
        <dbReference type="ChEBI" id="CHEBI:456216"/>
        <dbReference type="EC" id="2.7.11.1"/>
    </reaction>
</comment>
<evidence type="ECO:0000256" key="2">
    <source>
        <dbReference type="ARBA" id="ARBA00022527"/>
    </source>
</evidence>
<evidence type="ECO:0000256" key="4">
    <source>
        <dbReference type="ARBA" id="ARBA00022741"/>
    </source>
</evidence>
<evidence type="ECO:0000259" key="10">
    <source>
        <dbReference type="PROSITE" id="PS50011"/>
    </source>
</evidence>
<sequence>MSAHNIQEPDCCDSEFVEVDPTGRYGRYNDILGKGSSKTVYKAFDEYEGIEVAWNQVKLYDFLQSPEDLERLYCEIHLLKTLKHKNIMKFYTSWVDTSKRNLNFVTEMFTSGTLRQYRQKHKRVDIRAVKHWCRQILNGLLYLHNHDPHIIHRDLKCDNIFINGNQGEVKIGDLGLAAILRKSHADHCVGTPEFMAPEIYEEQYNELVDIYSFGMCILEMVTFDYPYSECTHPAQIYKKVTSGMKPDALYEVDDPEMRRFVEKCLVNVSQRLSAKELLEDPFLQFSDSICHSIEDNSSEFSPVMMTPRQLDVESSNGFFNGSFTEFEMGCGMELFGNPDDDFFPDESITIEGKRREDGEIFMRLRISDNEGRVRKIHFRFDIESDTALSVVTEMDGLLDLLDHDMTSIAEMIDDEITKLVPYWKKLELFDSFEEQSISVLPSPHRCSTSTHGRFEEVTTYKFDGTKQMSSSCCDPSVFEQCFDSIELIGYQQLPPELPDDYENEIRHELRWLKDKYQMELMEHFEEKRPSSPSPSLHENVTTPPPPSSLISPEHGSSSTNDELVKSVHFGMWLSSHIVPENRELGITTTSSENTSSDFNEGIYMSNSDSCRNGMLNGSNGSMDDLSSAKKLYSDDLSSEQLHFSDKIASR</sequence>